<dbReference type="InterPro" id="IPR006102">
    <property type="entry name" value="Ig-like_GH2"/>
</dbReference>
<dbReference type="InterPro" id="IPR013783">
    <property type="entry name" value="Ig-like_fold"/>
</dbReference>
<evidence type="ECO:0000259" key="7">
    <source>
        <dbReference type="Pfam" id="PF00703"/>
    </source>
</evidence>
<evidence type="ECO:0000313" key="10">
    <source>
        <dbReference type="Proteomes" id="UP001354931"/>
    </source>
</evidence>
<name>A0ABU6F626_9ACTN</name>
<dbReference type="Pfam" id="PF22666">
    <property type="entry name" value="Glyco_hydro_2_N2"/>
    <property type="match status" value="1"/>
</dbReference>
<reference evidence="9 10" key="1">
    <citation type="submission" date="2022-10" db="EMBL/GenBank/DDBJ databases">
        <authorList>
            <person name="Xie J."/>
            <person name="Shen N."/>
        </authorList>
    </citation>
    <scope>NUCLEOTIDE SEQUENCE [LARGE SCALE GENOMIC DNA]</scope>
    <source>
        <strain evidence="9 10">YIM65594</strain>
    </source>
</reference>
<dbReference type="SUPFAM" id="SSF51445">
    <property type="entry name" value="(Trans)glycosidases"/>
    <property type="match status" value="1"/>
</dbReference>
<feature type="domain" description="Beta-mannosidase-like galactose-binding" evidence="8">
    <location>
        <begin position="14"/>
        <end position="183"/>
    </location>
</feature>
<comment type="catalytic activity">
    <reaction evidence="1">
        <text>Hydrolysis of terminal, non-reducing beta-D-mannose residues in beta-D-mannosides.</text>
        <dbReference type="EC" id="3.2.1.25"/>
    </reaction>
</comment>
<evidence type="ECO:0000259" key="8">
    <source>
        <dbReference type="Pfam" id="PF22666"/>
    </source>
</evidence>
<feature type="region of interest" description="Disordered" evidence="6">
    <location>
        <begin position="790"/>
        <end position="813"/>
    </location>
</feature>
<evidence type="ECO:0000256" key="1">
    <source>
        <dbReference type="ARBA" id="ARBA00000829"/>
    </source>
</evidence>
<sequence>MRGHGIVELTGEGWTLRGTDATGDAGDIEVPAVVPGCAHTDLMRAGVIPDPYLGTNEAQAQWVGLADWEYSRHFDVAARPDGSRVHLAFDGLQTIATVLVNGTEVGNTRNMHRRYRFDVTDAVRPGTNEVTVRFASSARAMLAAAGDDPLPYDWSYPYNELRTMACEGGWDWGPTLVTAGIWRNVRLEVWDTARADVDVTTTLDEDLRRGTLVVGLAVEGGPCEAEVAVAGHTERFTIDSTGRRQLTVDVPEPEPWWPRGYGAPTQYDATVRLLDEGGKVLQETHHRVGFRHIAIDTTPDEHGRAFTLRVNGRPVFCKGANWIPDDLFVSRITPARYETRVDQACAANMNTLRVWGGGIYEDEAFYAACDARGVLIWQDFMFACAAYPEEEPLRSEVVAEADDVVRRLAAHPSVVVWNGANENLLGHEDWGWRTQIRDRTWGEGYYRELLPAAVEAHAPGAVYVVNSPAASEPGVHPQVPGDGPSHLWDTWNLLDYAHYRDQIPRFAAEFGWQAPATRATLTEALGTLPDRPDDPALLAHQKQPGGERHLVDRLKARFPDPAAIATDTDRWHLATSLNQAHALRTAVEHFRSWWPRTAGALIWQLNDVWPALSWSLIDHGGRPKPAWYAVRGAFADRLVTLQPREAGLSAVLVNDTDEPWTGELVLRRVHVADGEVACTEREFTVPARSVRTLPVGPTITQAGRRREELVVADTAGADRAVHVFVRDDGVRWPAPDVKHTVEHKEDRVLVHLTTGVAVGDLIVEAPGMRADTALLTLLPGESGTVVLRPEHEGTPLPNNEDVSLHTRNGFFAT</sequence>
<dbReference type="GO" id="GO:0016787">
    <property type="term" value="F:hydrolase activity"/>
    <property type="evidence" value="ECO:0007669"/>
    <property type="project" value="UniProtKB-KW"/>
</dbReference>
<evidence type="ECO:0000256" key="6">
    <source>
        <dbReference type="SAM" id="MobiDB-lite"/>
    </source>
</evidence>
<comment type="similarity">
    <text evidence="2">Belongs to the glycosyl hydrolase 2 family.</text>
</comment>
<dbReference type="Gene3D" id="2.60.120.260">
    <property type="entry name" value="Galactose-binding domain-like"/>
    <property type="match status" value="1"/>
</dbReference>
<feature type="domain" description="Glycoside hydrolase family 2 immunoglobulin-like beta-sandwich" evidence="7">
    <location>
        <begin position="193"/>
        <end position="291"/>
    </location>
</feature>
<keyword evidence="5" id="KW-0326">Glycosidase</keyword>
<dbReference type="SUPFAM" id="SSF49303">
    <property type="entry name" value="beta-Galactosidase/glucuronidase domain"/>
    <property type="match status" value="1"/>
</dbReference>
<dbReference type="InterPro" id="IPR017853">
    <property type="entry name" value="GH"/>
</dbReference>
<dbReference type="InterPro" id="IPR050887">
    <property type="entry name" value="Beta-mannosidase_GH2"/>
</dbReference>
<proteinExistence type="inferred from homology"/>
<organism evidence="9 10">
    <name type="scientific">Streptomyces endophyticus</name>
    <dbReference type="NCBI Taxonomy" id="714166"/>
    <lineage>
        <taxon>Bacteria</taxon>
        <taxon>Bacillati</taxon>
        <taxon>Actinomycetota</taxon>
        <taxon>Actinomycetes</taxon>
        <taxon>Kitasatosporales</taxon>
        <taxon>Streptomycetaceae</taxon>
        <taxon>Streptomyces</taxon>
    </lineage>
</organism>
<dbReference type="InterPro" id="IPR036156">
    <property type="entry name" value="Beta-gal/glucu_dom_sf"/>
</dbReference>
<evidence type="ECO:0000313" key="9">
    <source>
        <dbReference type="EMBL" id="MEB8338805.1"/>
    </source>
</evidence>
<dbReference type="InterPro" id="IPR008979">
    <property type="entry name" value="Galactose-bd-like_sf"/>
</dbReference>
<dbReference type="EC" id="3.2.1.25" evidence="3"/>
<evidence type="ECO:0000256" key="5">
    <source>
        <dbReference type="ARBA" id="ARBA00023295"/>
    </source>
</evidence>
<dbReference type="Gene3D" id="2.60.40.10">
    <property type="entry name" value="Immunoglobulins"/>
    <property type="match status" value="1"/>
</dbReference>
<dbReference type="SUPFAM" id="SSF49785">
    <property type="entry name" value="Galactose-binding domain-like"/>
    <property type="match status" value="1"/>
</dbReference>
<accession>A0ABU6F626</accession>
<dbReference type="Proteomes" id="UP001354931">
    <property type="component" value="Unassembled WGS sequence"/>
</dbReference>
<comment type="caution">
    <text evidence="9">The sequence shown here is derived from an EMBL/GenBank/DDBJ whole genome shotgun (WGS) entry which is preliminary data.</text>
</comment>
<gene>
    <name evidence="9" type="ORF">OKJ99_15015</name>
</gene>
<dbReference type="RefSeq" id="WP_326016697.1">
    <property type="nucleotide sequence ID" value="NZ_JAOZYC010000104.1"/>
</dbReference>
<dbReference type="InterPro" id="IPR054593">
    <property type="entry name" value="Beta-mannosidase-like_N2"/>
</dbReference>
<dbReference type="PANTHER" id="PTHR43730">
    <property type="entry name" value="BETA-MANNOSIDASE"/>
    <property type="match status" value="1"/>
</dbReference>
<protein>
    <recommendedName>
        <fullName evidence="3">beta-mannosidase</fullName>
        <ecNumber evidence="3">3.2.1.25</ecNumber>
    </recommendedName>
</protein>
<evidence type="ECO:0000256" key="2">
    <source>
        <dbReference type="ARBA" id="ARBA00007401"/>
    </source>
</evidence>
<dbReference type="Gene3D" id="3.20.20.80">
    <property type="entry name" value="Glycosidases"/>
    <property type="match status" value="1"/>
</dbReference>
<dbReference type="EMBL" id="JAOZYC010000104">
    <property type="protein sequence ID" value="MEB8338805.1"/>
    <property type="molecule type" value="Genomic_DNA"/>
</dbReference>
<dbReference type="PANTHER" id="PTHR43730:SF1">
    <property type="entry name" value="BETA-MANNOSIDASE"/>
    <property type="match status" value="1"/>
</dbReference>
<dbReference type="Pfam" id="PF00703">
    <property type="entry name" value="Glyco_hydro_2"/>
    <property type="match status" value="1"/>
</dbReference>
<keyword evidence="10" id="KW-1185">Reference proteome</keyword>
<evidence type="ECO:0000256" key="3">
    <source>
        <dbReference type="ARBA" id="ARBA00012754"/>
    </source>
</evidence>
<evidence type="ECO:0000256" key="4">
    <source>
        <dbReference type="ARBA" id="ARBA00022801"/>
    </source>
</evidence>
<keyword evidence="4 9" id="KW-0378">Hydrolase</keyword>